<dbReference type="Proteomes" id="UP000695026">
    <property type="component" value="Unplaced"/>
</dbReference>
<dbReference type="InterPro" id="IPR034325">
    <property type="entry name" value="S-100_dom"/>
</dbReference>
<evidence type="ECO:0000256" key="5">
    <source>
        <dbReference type="SAM" id="MobiDB-lite"/>
    </source>
</evidence>
<evidence type="ECO:0000313" key="8">
    <source>
        <dbReference type="RefSeq" id="XP_007428863.2"/>
    </source>
</evidence>
<dbReference type="InterPro" id="IPR013787">
    <property type="entry name" value="S100_Ca-bd_sub"/>
</dbReference>
<feature type="compositionally biased region" description="Basic and acidic residues" evidence="5">
    <location>
        <begin position="200"/>
        <end position="214"/>
    </location>
</feature>
<dbReference type="InterPro" id="IPR018247">
    <property type="entry name" value="EF_Hand_1_Ca_BS"/>
</dbReference>
<sequence length="464" mass="52687">MSHLLRNIHSIICVFEKYAKNDGDCSTLSKGELKQLIQKEFAEVIVDPYDPKTVETVLHLLDTDCDGKVGFEEFTVLLFKVVKACYKKVQECQVPADGPSQKHNISTQQQEIQLPQVPPCPCQKLLPPKEVLDAEELPQGQEKEKPTLEISCDQPGKEQLQQEEVSAHPRTQTSRVQSIQKTIEEIIRGNPTCQTSQVEMRTEQGTEQAQEHQRAVPPKNRCLQEPLSPDQEPSQDVLQNVTQQSFQQHQVEERCNTRQKEETSQTLVQERQTQQSALTMEQIPTGKVIHEPLQETHQGPFGGMNQQVQAEEKRSASGHIRNPQVVQICDQEFNSVTQGQHQIGQQRRQAQGIEQSSVVQQDQEVQVLGQVISGPQEHQTLTPQVYQSHQEEERKPPTLGQSQYGLSEQRALPQEVIKPQVAERCPHFYMANHQKKTYPPTGYEDQPSEEDQAIHCLVVSTYEV</sequence>
<name>A0A9F2KW84_PYTBI</name>
<dbReference type="CDD" id="cd00213">
    <property type="entry name" value="S-100"/>
    <property type="match status" value="1"/>
</dbReference>
<dbReference type="OMA" id="KKDQVPI"/>
<dbReference type="GO" id="GO:0005615">
    <property type="term" value="C:extracellular space"/>
    <property type="evidence" value="ECO:0007669"/>
    <property type="project" value="TreeGrafter"/>
</dbReference>
<proteinExistence type="inferred from homology"/>
<dbReference type="KEGG" id="pbi:103050311"/>
<evidence type="ECO:0000256" key="1">
    <source>
        <dbReference type="ARBA" id="ARBA00007323"/>
    </source>
</evidence>
<evidence type="ECO:0000313" key="7">
    <source>
        <dbReference type="Proteomes" id="UP000695026"/>
    </source>
</evidence>
<dbReference type="OrthoDB" id="9909924at2759"/>
<accession>A0A9F2KW84</accession>
<feature type="domain" description="EF-hand" evidence="6">
    <location>
        <begin position="49"/>
        <end position="84"/>
    </location>
</feature>
<reference evidence="8" key="1">
    <citation type="submission" date="2025-08" db="UniProtKB">
        <authorList>
            <consortium name="RefSeq"/>
        </authorList>
    </citation>
    <scope>IDENTIFICATION</scope>
    <source>
        <tissue evidence="8">Liver</tissue>
    </source>
</reference>
<dbReference type="RefSeq" id="XP_007428863.2">
    <property type="nucleotide sequence ID" value="XM_007428801.3"/>
</dbReference>
<dbReference type="GO" id="GO:0046914">
    <property type="term" value="F:transition metal ion binding"/>
    <property type="evidence" value="ECO:0007669"/>
    <property type="project" value="InterPro"/>
</dbReference>
<dbReference type="InterPro" id="IPR011992">
    <property type="entry name" value="EF-hand-dom_pair"/>
</dbReference>
<dbReference type="GO" id="GO:0071345">
    <property type="term" value="P:cellular response to cytokine stimulus"/>
    <property type="evidence" value="ECO:0007669"/>
    <property type="project" value="TreeGrafter"/>
</dbReference>
<dbReference type="SMART" id="SM01394">
    <property type="entry name" value="S_100"/>
    <property type="match status" value="1"/>
</dbReference>
<dbReference type="CTD" id="126637"/>
<dbReference type="GeneID" id="103050311"/>
<dbReference type="Gene3D" id="1.10.238.10">
    <property type="entry name" value="EF-hand"/>
    <property type="match status" value="1"/>
</dbReference>
<dbReference type="PANTHER" id="PTHR11639">
    <property type="entry name" value="S100 CALCIUM-BINDING PROTEIN"/>
    <property type="match status" value="1"/>
</dbReference>
<dbReference type="GO" id="GO:0048306">
    <property type="term" value="F:calcium-dependent protein binding"/>
    <property type="evidence" value="ECO:0007669"/>
    <property type="project" value="TreeGrafter"/>
</dbReference>
<dbReference type="PROSITE" id="PS50222">
    <property type="entry name" value="EF_HAND_2"/>
    <property type="match status" value="1"/>
</dbReference>
<dbReference type="InterPro" id="IPR002048">
    <property type="entry name" value="EF_hand_dom"/>
</dbReference>
<evidence type="ECO:0000259" key="6">
    <source>
        <dbReference type="PROSITE" id="PS50222"/>
    </source>
</evidence>
<keyword evidence="4" id="KW-0106">Calcium</keyword>
<dbReference type="GO" id="GO:0051896">
    <property type="term" value="P:regulation of phosphatidylinositol 3-kinase/protein kinase B signal transduction"/>
    <property type="evidence" value="ECO:0007669"/>
    <property type="project" value="TreeGrafter"/>
</dbReference>
<dbReference type="PROSITE" id="PS00018">
    <property type="entry name" value="EF_HAND_1"/>
    <property type="match status" value="1"/>
</dbReference>
<keyword evidence="2" id="KW-0479">Metal-binding</keyword>
<feature type="region of interest" description="Disordered" evidence="5">
    <location>
        <begin position="384"/>
        <end position="403"/>
    </location>
</feature>
<organism evidence="7 8">
    <name type="scientific">Python bivittatus</name>
    <name type="common">Burmese python</name>
    <name type="synonym">Python molurus bivittatus</name>
    <dbReference type="NCBI Taxonomy" id="176946"/>
    <lineage>
        <taxon>Eukaryota</taxon>
        <taxon>Metazoa</taxon>
        <taxon>Chordata</taxon>
        <taxon>Craniata</taxon>
        <taxon>Vertebrata</taxon>
        <taxon>Euteleostomi</taxon>
        <taxon>Lepidosauria</taxon>
        <taxon>Squamata</taxon>
        <taxon>Bifurcata</taxon>
        <taxon>Unidentata</taxon>
        <taxon>Episquamata</taxon>
        <taxon>Toxicofera</taxon>
        <taxon>Serpentes</taxon>
        <taxon>Henophidia</taxon>
        <taxon>Pythonidae</taxon>
        <taxon>Python</taxon>
    </lineage>
</organism>
<feature type="region of interest" description="Disordered" evidence="5">
    <location>
        <begin position="199"/>
        <end position="234"/>
    </location>
</feature>
<comment type="similarity">
    <text evidence="1">Belongs to the S-100 family.</text>
</comment>
<dbReference type="GO" id="GO:1902808">
    <property type="term" value="P:positive regulation of cell cycle G1/S phase transition"/>
    <property type="evidence" value="ECO:0007669"/>
    <property type="project" value="TreeGrafter"/>
</dbReference>
<feature type="region of interest" description="Disordered" evidence="5">
    <location>
        <begin position="137"/>
        <end position="175"/>
    </location>
</feature>
<protein>
    <submittedName>
        <fullName evidence="8">Trichohyalin-like protein 1</fullName>
    </submittedName>
</protein>
<keyword evidence="3" id="KW-0677">Repeat</keyword>
<dbReference type="Pfam" id="PF01023">
    <property type="entry name" value="S_100"/>
    <property type="match status" value="1"/>
</dbReference>
<evidence type="ECO:0000256" key="4">
    <source>
        <dbReference type="ARBA" id="ARBA00022837"/>
    </source>
</evidence>
<dbReference type="SUPFAM" id="SSF47473">
    <property type="entry name" value="EF-hand"/>
    <property type="match status" value="1"/>
</dbReference>
<keyword evidence="7" id="KW-1185">Reference proteome</keyword>
<dbReference type="PROSITE" id="PS00303">
    <property type="entry name" value="S100_CABP"/>
    <property type="match status" value="1"/>
</dbReference>
<gene>
    <name evidence="8" type="primary">TCHHL1</name>
</gene>
<dbReference type="GO" id="GO:0005509">
    <property type="term" value="F:calcium ion binding"/>
    <property type="evidence" value="ECO:0007669"/>
    <property type="project" value="InterPro"/>
</dbReference>
<evidence type="ECO:0000256" key="2">
    <source>
        <dbReference type="ARBA" id="ARBA00022723"/>
    </source>
</evidence>
<evidence type="ECO:0000256" key="3">
    <source>
        <dbReference type="ARBA" id="ARBA00022737"/>
    </source>
</evidence>
<dbReference type="InterPro" id="IPR001751">
    <property type="entry name" value="S100/CaBP7/8-like_CS"/>
</dbReference>
<dbReference type="PANTHER" id="PTHR11639:SF26">
    <property type="entry name" value="CORNULIN"/>
    <property type="match status" value="1"/>
</dbReference>
<dbReference type="AlphaFoldDB" id="A0A9F2KW84"/>